<evidence type="ECO:0000256" key="2">
    <source>
        <dbReference type="SAM" id="MobiDB-lite"/>
    </source>
</evidence>
<feature type="domain" description="Strawberry notch helicase C" evidence="3">
    <location>
        <begin position="704"/>
        <end position="885"/>
    </location>
</feature>
<dbReference type="Gene3D" id="3.40.50.300">
    <property type="entry name" value="P-loop containing nucleotide triphosphate hydrolases"/>
    <property type="match status" value="1"/>
</dbReference>
<name>A0A9C7F744_9VIRU</name>
<evidence type="ECO:0000259" key="3">
    <source>
        <dbReference type="Pfam" id="PF13871"/>
    </source>
</evidence>
<dbReference type="GO" id="GO:0006355">
    <property type="term" value="P:regulation of DNA-templated transcription"/>
    <property type="evidence" value="ECO:0007669"/>
    <property type="project" value="InterPro"/>
</dbReference>
<dbReference type="SUPFAM" id="SSF52540">
    <property type="entry name" value="P-loop containing nucleoside triphosphate hydrolases"/>
    <property type="match status" value="2"/>
</dbReference>
<dbReference type="GO" id="GO:0031490">
    <property type="term" value="F:chromatin DNA binding"/>
    <property type="evidence" value="ECO:0007669"/>
    <property type="project" value="TreeGrafter"/>
</dbReference>
<proteinExistence type="inferred from homology"/>
<dbReference type="InterPro" id="IPR026937">
    <property type="entry name" value="SBNO_Helicase_C_dom"/>
</dbReference>
<evidence type="ECO:0000256" key="1">
    <source>
        <dbReference type="ARBA" id="ARBA00006992"/>
    </source>
</evidence>
<protein>
    <submittedName>
        <fullName evidence="4">Wsv026-like protein</fullName>
    </submittedName>
</protein>
<dbReference type="InterPro" id="IPR026741">
    <property type="entry name" value="SNO"/>
</dbReference>
<dbReference type="Pfam" id="PF13871">
    <property type="entry name" value="Helicase_C_4"/>
    <property type="match status" value="1"/>
</dbReference>
<sequence>MSLDDRLKWQKKTLPLLFPSKEHATIIGTDIFNLPSFEVYESKALLEVGRCNMLTKGGMDDLWIDGYTQPRFILKPMSLIDIQGEAVRLFCVQYYRHRGNLGQSKREPTNRFGGGFIIGDGTGVGKSREIAAMIICTILIEKYMNKNIYSIKDPLIEVYLNKLEYYNNPLIIWLTCSELLFSNCKKAFYEVLTLDNNCRKSSFTLTDDGLITSDLEGEDTYIRFINLKEFLIGINGTNDYSQMFPNPTVLFLTYNSLMTHFETIMNRFEKGNIIPSAIFCDEFHKTKNISDKLKTIVKDCCPQVTGENYFCLYKIMRNNNLLFRDKSNKIRLTIADSVKLFIDFFKYKSFLIMSSATPFQKNYDLHMIDHIIRNVAPQYHMLDKCDDTPEGMNSSEYSTLFLENIIKLLYNKGLYVSRTISMKGIRCSIVQRPISSANIYMLDEISCYLSEIKSLANIASEDILILKKKVDNIIGSKSWKSSSMMMANLREFSENINSGKYKEMVKRPGYRLYFLEWQKAWEYLYEKNGSSSPKKIKKDKGTLLSFKGDEKTSLVFSDLSSKLLSSQLKVSIAASCVSITKNILMSLKSDSVLKYIKGIRKQNELQKMILSVEQTGDSYYNHIVENLLKDNNDIKQNFEIIIDKLSIFDKAPASHYIVNAYKLLFKKMLLDTTCRINCLPEENMCFILLPRLPPSGPLTLLGENFIDTIQSQVGEGRYIEVTKRKFAGRIKSEGDLQVIPLNTSSKYIERNLELFKHSNSVDVAIVGRTGNTGFDFHDSKENIARARRVHILADLPHDAISFLQSTGRSHRNNQWSLPRYLLFLTNIPVEKRFVDSLETRVRDAKAGTYGDRYCQNTLSLKGKNNDTGNNGNLNNNTNSCHTKDNDTVNSISKHNKRKIEDIYNENDKNNDDQYPSNKTFKCFDKEDFLENDFVMKVLGTTMQLLAGEYNPLEIYLAIARLGYRDDYLFIPLEGLGGNMFYLNLVQFAFECAATLIGNQNMLSNVIFDYKYNLLARTTVSLINIAKRREVLDEILECLGYFYDSSIIDFGLRGISIENKHIDNIVNTAISFWECFRPRQMIKFSHILYRVNKSTRSNQLDLKTIFYNSAIKVFGYTKNKIMHLPPTHVVTISIHNETIKFFPNDVAFKIPIVAAYNLLDILNRKTPHLLFQLCNEITPYQNESDNITDSSLLSLSRLLVNKSLTYKQFRNYFMTIPLSEQYLLYSLFSMIRECLSTEERFSHMCLMRRVNHIAAFYKDIVTCPTDIDQLYAKLTKENIQNFTYGIDFNINCRLSLCNDNKDYDHNTINISRGDIDIQLTPKNTLFVSDLFDTLLLANIRHDMVKIKFYNSEAKGLPSIAFIKY</sequence>
<dbReference type="PANTHER" id="PTHR12706">
    <property type="entry name" value="STRAWBERRY NOTCH-RELATED"/>
    <property type="match status" value="1"/>
</dbReference>
<feature type="compositionally biased region" description="Low complexity" evidence="2">
    <location>
        <begin position="860"/>
        <end position="878"/>
    </location>
</feature>
<dbReference type="InterPro" id="IPR027417">
    <property type="entry name" value="P-loop_NTPase"/>
</dbReference>
<organism evidence="4">
    <name type="scientific">Trachysalambria curvirostris majanivirus</name>
    <dbReference type="NCBI Taxonomy" id="2984281"/>
    <lineage>
        <taxon>Viruses</taxon>
        <taxon>Viruses incertae sedis</taxon>
        <taxon>Naldaviricetes</taxon>
        <taxon>Nimaviridae</taxon>
    </lineage>
</organism>
<comment type="similarity">
    <text evidence="1">Belongs to the SBNO family.</text>
</comment>
<feature type="region of interest" description="Disordered" evidence="2">
    <location>
        <begin position="860"/>
        <end position="887"/>
    </location>
</feature>
<accession>A0A9C7F744</accession>
<evidence type="ECO:0000313" key="4">
    <source>
        <dbReference type="EMBL" id="BDT62918.1"/>
    </source>
</evidence>
<dbReference type="EMBL" id="LC738879">
    <property type="protein sequence ID" value="BDT62918.1"/>
    <property type="molecule type" value="Genomic_DNA"/>
</dbReference>
<reference evidence="4" key="1">
    <citation type="submission" date="2022-10" db="EMBL/GenBank/DDBJ databases">
        <title>Genome sequences of endogenous nimaviruses in decapod crustaceans.</title>
        <authorList>
            <person name="Kawato S."/>
            <person name="Nozaki R."/>
            <person name="Kondo H."/>
            <person name="Hirono I."/>
        </authorList>
    </citation>
    <scope>NUCLEOTIDE SEQUENCE</scope>
    <source>
        <strain evidence="4">Ube2021</strain>
    </source>
</reference>
<dbReference type="PANTHER" id="PTHR12706:SF30">
    <property type="entry name" value="PROTEIN STRAWBERRY NOTCH-RELATED"/>
    <property type="match status" value="1"/>
</dbReference>
<dbReference type="GO" id="GO:0042393">
    <property type="term" value="F:histone binding"/>
    <property type="evidence" value="ECO:0007669"/>
    <property type="project" value="TreeGrafter"/>
</dbReference>